<keyword evidence="3" id="KW-1185">Reference proteome</keyword>
<dbReference type="AlphaFoldDB" id="A0A9J6HBW4"/>
<dbReference type="PANTHER" id="PTHR47272:SF1">
    <property type="entry name" value="PIGGYBAC TRANSPOSABLE ELEMENT-DERIVED PROTEIN 3-LIKE"/>
    <property type="match status" value="1"/>
</dbReference>
<dbReference type="VEuPathDB" id="VectorBase:HLOH_049116"/>
<evidence type="ECO:0000313" key="3">
    <source>
        <dbReference type="Proteomes" id="UP000821853"/>
    </source>
</evidence>
<reference evidence="2 3" key="1">
    <citation type="journal article" date="2020" name="Cell">
        <title>Large-Scale Comparative Analyses of Tick Genomes Elucidate Their Genetic Diversity and Vector Capacities.</title>
        <authorList>
            <consortium name="Tick Genome and Microbiome Consortium (TIGMIC)"/>
            <person name="Jia N."/>
            <person name="Wang J."/>
            <person name="Shi W."/>
            <person name="Du L."/>
            <person name="Sun Y."/>
            <person name="Zhan W."/>
            <person name="Jiang J.F."/>
            <person name="Wang Q."/>
            <person name="Zhang B."/>
            <person name="Ji P."/>
            <person name="Bell-Sakyi L."/>
            <person name="Cui X.M."/>
            <person name="Yuan T.T."/>
            <person name="Jiang B.G."/>
            <person name="Yang W.F."/>
            <person name="Lam T.T."/>
            <person name="Chang Q.C."/>
            <person name="Ding S.J."/>
            <person name="Wang X.J."/>
            <person name="Zhu J.G."/>
            <person name="Ruan X.D."/>
            <person name="Zhao L."/>
            <person name="Wei J.T."/>
            <person name="Ye R.Z."/>
            <person name="Que T.C."/>
            <person name="Du C.H."/>
            <person name="Zhou Y.H."/>
            <person name="Cheng J.X."/>
            <person name="Dai P.F."/>
            <person name="Guo W.B."/>
            <person name="Han X.H."/>
            <person name="Huang E.J."/>
            <person name="Li L.F."/>
            <person name="Wei W."/>
            <person name="Gao Y.C."/>
            <person name="Liu J.Z."/>
            <person name="Shao H.Z."/>
            <person name="Wang X."/>
            <person name="Wang C.C."/>
            <person name="Yang T.C."/>
            <person name="Huo Q.B."/>
            <person name="Li W."/>
            <person name="Chen H.Y."/>
            <person name="Chen S.E."/>
            <person name="Zhou L.G."/>
            <person name="Ni X.B."/>
            <person name="Tian J.H."/>
            <person name="Sheng Y."/>
            <person name="Liu T."/>
            <person name="Pan Y.S."/>
            <person name="Xia L.Y."/>
            <person name="Li J."/>
            <person name="Zhao F."/>
            <person name="Cao W.C."/>
        </authorList>
    </citation>
    <scope>NUCLEOTIDE SEQUENCE [LARGE SCALE GENOMIC DNA]</scope>
    <source>
        <strain evidence="2">HaeL-2018</strain>
    </source>
</reference>
<dbReference type="PANTHER" id="PTHR47272">
    <property type="entry name" value="DDE_TNP_1_7 DOMAIN-CONTAINING PROTEIN"/>
    <property type="match status" value="1"/>
</dbReference>
<dbReference type="EMBL" id="JABSTR010001849">
    <property type="protein sequence ID" value="KAH9384245.1"/>
    <property type="molecule type" value="Genomic_DNA"/>
</dbReference>
<evidence type="ECO:0000259" key="1">
    <source>
        <dbReference type="Pfam" id="PF13843"/>
    </source>
</evidence>
<evidence type="ECO:0000313" key="2">
    <source>
        <dbReference type="EMBL" id="KAH9384245.1"/>
    </source>
</evidence>
<dbReference type="InterPro" id="IPR029526">
    <property type="entry name" value="PGBD"/>
</dbReference>
<sequence>MTSVVPRGLDHILFFENWSWGVDSQVVLKKVGISSVGTVHEARLKGCKFPSDKDLKKKGRGSYGEMKTTFEGVSLRAVKWFDHDLLYWVRPAHAAVSYGSARPQKCQAVKRFDKKTRTTGGIPRPAIVGVYNESMGGVDIMDMLLALYRIHIRSKKWYRRLFFSFIVCSSSQLLAAVPPRCHPG</sequence>
<comment type="caution">
    <text evidence="2">The sequence shown here is derived from an EMBL/GenBank/DDBJ whole genome shotgun (WGS) entry which is preliminary data.</text>
</comment>
<feature type="domain" description="PiggyBac transposable element-derived protein" evidence="1">
    <location>
        <begin position="11"/>
        <end position="166"/>
    </location>
</feature>
<protein>
    <recommendedName>
        <fullName evidence="1">PiggyBac transposable element-derived protein domain-containing protein</fullName>
    </recommendedName>
</protein>
<dbReference type="Proteomes" id="UP000821853">
    <property type="component" value="Unassembled WGS sequence"/>
</dbReference>
<dbReference type="Pfam" id="PF13843">
    <property type="entry name" value="DDE_Tnp_1_7"/>
    <property type="match status" value="1"/>
</dbReference>
<accession>A0A9J6HBW4</accession>
<proteinExistence type="predicted"/>
<name>A0A9J6HBW4_HAELO</name>
<gene>
    <name evidence="2" type="ORF">HPB48_026230</name>
</gene>
<dbReference type="OrthoDB" id="6486327at2759"/>
<organism evidence="2 3">
    <name type="scientific">Haemaphysalis longicornis</name>
    <name type="common">Bush tick</name>
    <dbReference type="NCBI Taxonomy" id="44386"/>
    <lineage>
        <taxon>Eukaryota</taxon>
        <taxon>Metazoa</taxon>
        <taxon>Ecdysozoa</taxon>
        <taxon>Arthropoda</taxon>
        <taxon>Chelicerata</taxon>
        <taxon>Arachnida</taxon>
        <taxon>Acari</taxon>
        <taxon>Parasitiformes</taxon>
        <taxon>Ixodida</taxon>
        <taxon>Ixodoidea</taxon>
        <taxon>Ixodidae</taxon>
        <taxon>Haemaphysalinae</taxon>
        <taxon>Haemaphysalis</taxon>
    </lineage>
</organism>